<dbReference type="AlphaFoldDB" id="A0A843BAB6"/>
<keyword evidence="1" id="KW-0812">Transmembrane</keyword>
<keyword evidence="1" id="KW-1133">Transmembrane helix</keyword>
<reference evidence="2" key="1">
    <citation type="submission" date="2020-12" db="EMBL/GenBank/DDBJ databases">
        <title>Comamonas sp. nov., isolated from stream water.</title>
        <authorList>
            <person name="Park K.-H."/>
        </authorList>
    </citation>
    <scope>NUCLEOTIDE SEQUENCE</scope>
    <source>
        <strain evidence="2">EJ-4</strain>
    </source>
</reference>
<comment type="caution">
    <text evidence="2">The sequence shown here is derived from an EMBL/GenBank/DDBJ whole genome shotgun (WGS) entry which is preliminary data.</text>
</comment>
<feature type="transmembrane region" description="Helical" evidence="1">
    <location>
        <begin position="69"/>
        <end position="87"/>
    </location>
</feature>
<dbReference type="InterPro" id="IPR021762">
    <property type="entry name" value="DUF3325"/>
</dbReference>
<gene>
    <name evidence="2" type="ORF">HF327_016315</name>
</gene>
<evidence type="ECO:0000256" key="1">
    <source>
        <dbReference type="SAM" id="Phobius"/>
    </source>
</evidence>
<name>A0A843BAB6_9BURK</name>
<dbReference type="EMBL" id="JABBCQ020000015">
    <property type="protein sequence ID" value="MBI1626060.1"/>
    <property type="molecule type" value="Genomic_DNA"/>
</dbReference>
<accession>A0A843BAB6</accession>
<evidence type="ECO:0000313" key="2">
    <source>
        <dbReference type="EMBL" id="MBI1626060.1"/>
    </source>
</evidence>
<sequence>MMALSALLLSFCGFAALSLAMDRHQEDVLGRTLASLPNHLLRAAGTGLLVLALLACMVGKTASVAATDWLGLLTFAALAVAALLSYFPRALPPAAGAALLVAAAASLFAF</sequence>
<proteinExistence type="predicted"/>
<keyword evidence="3" id="KW-1185">Reference proteome</keyword>
<feature type="transmembrane region" description="Helical" evidence="1">
    <location>
        <begin position="39"/>
        <end position="57"/>
    </location>
</feature>
<keyword evidence="1" id="KW-0472">Membrane</keyword>
<organism evidence="2 3">
    <name type="scientific">Comamonas suwonensis</name>
    <dbReference type="NCBI Taxonomy" id="2606214"/>
    <lineage>
        <taxon>Bacteria</taxon>
        <taxon>Pseudomonadati</taxon>
        <taxon>Pseudomonadota</taxon>
        <taxon>Betaproteobacteria</taxon>
        <taxon>Burkholderiales</taxon>
        <taxon>Comamonadaceae</taxon>
        <taxon>Comamonas</taxon>
    </lineage>
</organism>
<feature type="transmembrane region" description="Helical" evidence="1">
    <location>
        <begin position="93"/>
        <end position="109"/>
    </location>
</feature>
<protein>
    <submittedName>
        <fullName evidence="2">DUF3325 domain-containing protein</fullName>
    </submittedName>
</protein>
<dbReference type="Pfam" id="PF11804">
    <property type="entry name" value="DUF3325"/>
    <property type="match status" value="1"/>
</dbReference>
<evidence type="ECO:0000313" key="3">
    <source>
        <dbReference type="Proteomes" id="UP000530032"/>
    </source>
</evidence>
<dbReference type="Proteomes" id="UP000530032">
    <property type="component" value="Unassembled WGS sequence"/>
</dbReference>